<feature type="domain" description="HTH gntR-type" evidence="4">
    <location>
        <begin position="22"/>
        <end position="89"/>
    </location>
</feature>
<dbReference type="Gene3D" id="1.20.120.530">
    <property type="entry name" value="GntR ligand-binding domain-like"/>
    <property type="match status" value="1"/>
</dbReference>
<evidence type="ECO:0000256" key="2">
    <source>
        <dbReference type="ARBA" id="ARBA00023125"/>
    </source>
</evidence>
<evidence type="ECO:0000259" key="4">
    <source>
        <dbReference type="PROSITE" id="PS50949"/>
    </source>
</evidence>
<dbReference type="PANTHER" id="PTHR43537">
    <property type="entry name" value="TRANSCRIPTIONAL REGULATOR, GNTR FAMILY"/>
    <property type="match status" value="1"/>
</dbReference>
<evidence type="ECO:0000256" key="1">
    <source>
        <dbReference type="ARBA" id="ARBA00023015"/>
    </source>
</evidence>
<dbReference type="STRING" id="2074.BG845_03836"/>
<keyword evidence="3" id="KW-0804">Transcription</keyword>
<dbReference type="GO" id="GO:0003700">
    <property type="term" value="F:DNA-binding transcription factor activity"/>
    <property type="evidence" value="ECO:0007669"/>
    <property type="project" value="InterPro"/>
</dbReference>
<keyword evidence="2" id="KW-0238">DNA-binding</keyword>
<sequence>MTAVRNAPPGSDTPTPDFDIPVSLADRAYLALRDRLIMLDIPPLSPIDDDEVSARIGLGRTPVREALTRLRAERLVVSYPRRGTFATAVDISDLRHVCEVRTALEPLAARRAATVAPGTRKAELAALAERIRRLDTARMDRRELMRWDVGVHRSVYRAAGNPYLEASLTLHANLATRIHCMFIDRMNHVARHIDEHSALLHAIADGDPVRAERISLEHVLGFENAVREVL</sequence>
<reference evidence="5 6" key="1">
    <citation type="submission" date="2016-09" db="EMBL/GenBank/DDBJ databases">
        <title>Pseudonocardia autotrophica DSM535, a candidate organism with high potential of specific P450 cytochromes.</title>
        <authorList>
            <person name="Grumaz C."/>
            <person name="Vainshtein Y."/>
            <person name="Kirstahler P."/>
            <person name="Sohn K."/>
        </authorList>
    </citation>
    <scope>NUCLEOTIDE SEQUENCE [LARGE SCALE GENOMIC DNA]</scope>
    <source>
        <strain evidence="5 6">DSM 535</strain>
    </source>
</reference>
<name>A0A1Y2MUU4_PSEAH</name>
<dbReference type="Proteomes" id="UP000194360">
    <property type="component" value="Unassembled WGS sequence"/>
</dbReference>
<dbReference type="InterPro" id="IPR000524">
    <property type="entry name" value="Tscrpt_reg_HTH_GntR"/>
</dbReference>
<dbReference type="InterPro" id="IPR011711">
    <property type="entry name" value="GntR_C"/>
</dbReference>
<dbReference type="SUPFAM" id="SSF46785">
    <property type="entry name" value="Winged helix' DNA-binding domain"/>
    <property type="match status" value="1"/>
</dbReference>
<comment type="caution">
    <text evidence="5">The sequence shown here is derived from an EMBL/GenBank/DDBJ whole genome shotgun (WGS) entry which is preliminary data.</text>
</comment>
<dbReference type="PROSITE" id="PS50949">
    <property type="entry name" value="HTH_GNTR"/>
    <property type="match status" value="1"/>
</dbReference>
<dbReference type="AlphaFoldDB" id="A0A1Y2MUU4"/>
<evidence type="ECO:0000313" key="6">
    <source>
        <dbReference type="Proteomes" id="UP000194360"/>
    </source>
</evidence>
<keyword evidence="6" id="KW-1185">Reference proteome</keyword>
<gene>
    <name evidence="5" type="primary">ydfH_5</name>
    <name evidence="5" type="ORF">BG845_03836</name>
</gene>
<dbReference type="InterPro" id="IPR036390">
    <property type="entry name" value="WH_DNA-bd_sf"/>
</dbReference>
<evidence type="ECO:0000256" key="3">
    <source>
        <dbReference type="ARBA" id="ARBA00023163"/>
    </source>
</evidence>
<evidence type="ECO:0000313" key="5">
    <source>
        <dbReference type="EMBL" id="OSY38964.1"/>
    </source>
</evidence>
<dbReference type="SMART" id="SM00345">
    <property type="entry name" value="HTH_GNTR"/>
    <property type="match status" value="1"/>
</dbReference>
<dbReference type="InterPro" id="IPR008920">
    <property type="entry name" value="TF_FadR/GntR_C"/>
</dbReference>
<dbReference type="OrthoDB" id="8680240at2"/>
<dbReference type="Pfam" id="PF00392">
    <property type="entry name" value="GntR"/>
    <property type="match status" value="1"/>
</dbReference>
<dbReference type="RefSeq" id="WP_085914034.1">
    <property type="nucleotide sequence ID" value="NZ_AP018920.1"/>
</dbReference>
<dbReference type="EMBL" id="MIGB01000020">
    <property type="protein sequence ID" value="OSY38964.1"/>
    <property type="molecule type" value="Genomic_DNA"/>
</dbReference>
<accession>A0A1Y2MUU4</accession>
<dbReference type="PANTHER" id="PTHR43537:SF44">
    <property type="entry name" value="GNTR FAMILY REGULATORY PROTEIN"/>
    <property type="match status" value="1"/>
</dbReference>
<dbReference type="InterPro" id="IPR036388">
    <property type="entry name" value="WH-like_DNA-bd_sf"/>
</dbReference>
<keyword evidence="1" id="KW-0805">Transcription regulation</keyword>
<dbReference type="Pfam" id="PF07729">
    <property type="entry name" value="FCD"/>
    <property type="match status" value="1"/>
</dbReference>
<dbReference type="Gene3D" id="1.10.10.10">
    <property type="entry name" value="Winged helix-like DNA-binding domain superfamily/Winged helix DNA-binding domain"/>
    <property type="match status" value="1"/>
</dbReference>
<dbReference type="GO" id="GO:0003677">
    <property type="term" value="F:DNA binding"/>
    <property type="evidence" value="ECO:0007669"/>
    <property type="project" value="UniProtKB-KW"/>
</dbReference>
<proteinExistence type="predicted"/>
<organism evidence="5 6">
    <name type="scientific">Pseudonocardia autotrophica</name>
    <name type="common">Amycolata autotrophica</name>
    <name type="synonym">Nocardia autotrophica</name>
    <dbReference type="NCBI Taxonomy" id="2074"/>
    <lineage>
        <taxon>Bacteria</taxon>
        <taxon>Bacillati</taxon>
        <taxon>Actinomycetota</taxon>
        <taxon>Actinomycetes</taxon>
        <taxon>Pseudonocardiales</taxon>
        <taxon>Pseudonocardiaceae</taxon>
        <taxon>Pseudonocardia</taxon>
    </lineage>
</organism>
<dbReference type="SMART" id="SM00895">
    <property type="entry name" value="FCD"/>
    <property type="match status" value="1"/>
</dbReference>
<protein>
    <submittedName>
        <fullName evidence="5">Putative HTH-type transcriptional regulator YdfH</fullName>
    </submittedName>
</protein>
<dbReference type="SUPFAM" id="SSF48008">
    <property type="entry name" value="GntR ligand-binding domain-like"/>
    <property type="match status" value="1"/>
</dbReference>